<dbReference type="Proteomes" id="UP000031668">
    <property type="component" value="Unassembled WGS sequence"/>
</dbReference>
<comment type="caution">
    <text evidence="2">The sequence shown here is derived from an EMBL/GenBank/DDBJ whole genome shotgun (WGS) entry which is preliminary data.</text>
</comment>
<accession>A0A0C2J9L8</accession>
<evidence type="ECO:0000313" key="3">
    <source>
        <dbReference type="Proteomes" id="UP000031668"/>
    </source>
</evidence>
<evidence type="ECO:0000313" key="2">
    <source>
        <dbReference type="EMBL" id="KII65843.1"/>
    </source>
</evidence>
<proteinExistence type="predicted"/>
<gene>
    <name evidence="2" type="ORF">RF11_04116</name>
</gene>
<reference evidence="2 3" key="1">
    <citation type="journal article" date="2014" name="Genome Biol. Evol.">
        <title>The genome of the myxosporean Thelohanellus kitauei shows adaptations to nutrient acquisition within its fish host.</title>
        <authorList>
            <person name="Yang Y."/>
            <person name="Xiong J."/>
            <person name="Zhou Z."/>
            <person name="Huo F."/>
            <person name="Miao W."/>
            <person name="Ran C."/>
            <person name="Liu Y."/>
            <person name="Zhang J."/>
            <person name="Feng J."/>
            <person name="Wang M."/>
            <person name="Wang M."/>
            <person name="Wang L."/>
            <person name="Yao B."/>
        </authorList>
    </citation>
    <scope>NUCLEOTIDE SEQUENCE [LARGE SCALE GENOMIC DNA]</scope>
    <source>
        <strain evidence="2">Wuqing</strain>
    </source>
</reference>
<dbReference type="AlphaFoldDB" id="A0A0C2J9L8"/>
<feature type="region of interest" description="Disordered" evidence="1">
    <location>
        <begin position="126"/>
        <end position="154"/>
    </location>
</feature>
<evidence type="ECO:0000256" key="1">
    <source>
        <dbReference type="SAM" id="MobiDB-lite"/>
    </source>
</evidence>
<organism evidence="2 3">
    <name type="scientific">Thelohanellus kitauei</name>
    <name type="common">Myxosporean</name>
    <dbReference type="NCBI Taxonomy" id="669202"/>
    <lineage>
        <taxon>Eukaryota</taxon>
        <taxon>Metazoa</taxon>
        <taxon>Cnidaria</taxon>
        <taxon>Myxozoa</taxon>
        <taxon>Myxosporea</taxon>
        <taxon>Bivalvulida</taxon>
        <taxon>Platysporina</taxon>
        <taxon>Myxobolidae</taxon>
        <taxon>Thelohanellus</taxon>
    </lineage>
</organism>
<protein>
    <submittedName>
        <fullName evidence="2">Uncharacterized protein</fullName>
    </submittedName>
</protein>
<keyword evidence="3" id="KW-1185">Reference proteome</keyword>
<dbReference type="EMBL" id="JWZT01003712">
    <property type="protein sequence ID" value="KII65843.1"/>
    <property type="molecule type" value="Genomic_DNA"/>
</dbReference>
<name>A0A0C2J9L8_THEKT</name>
<sequence>MTTIGGGYEIDRVSNKSNARPWLLRFDTVAAANMSDAAKQCLRMPAYFDEELLDSYSKSEIFLMPPSEKKRISQREKDFMVREKIYQFLPVAVANQILLFGEMEVKEVCAKADLLLGPTLSTNAISAESESTPEAEGAAIKSNIDSPLSVEERL</sequence>